<gene>
    <name evidence="2" type="ORF">MSAN_00612200</name>
</gene>
<name>A0A8H7DIY9_9AGAR</name>
<dbReference type="EMBL" id="JACAZH010000003">
    <property type="protein sequence ID" value="KAF7373993.1"/>
    <property type="molecule type" value="Genomic_DNA"/>
</dbReference>
<feature type="region of interest" description="Disordered" evidence="1">
    <location>
        <begin position="1"/>
        <end position="45"/>
    </location>
</feature>
<evidence type="ECO:0000313" key="2">
    <source>
        <dbReference type="EMBL" id="KAF7373993.1"/>
    </source>
</evidence>
<keyword evidence="3" id="KW-1185">Reference proteome</keyword>
<dbReference type="OrthoDB" id="3063557at2759"/>
<accession>A0A8H7DIY9</accession>
<evidence type="ECO:0000256" key="1">
    <source>
        <dbReference type="SAM" id="MobiDB-lite"/>
    </source>
</evidence>
<organism evidence="2 3">
    <name type="scientific">Mycena sanguinolenta</name>
    <dbReference type="NCBI Taxonomy" id="230812"/>
    <lineage>
        <taxon>Eukaryota</taxon>
        <taxon>Fungi</taxon>
        <taxon>Dikarya</taxon>
        <taxon>Basidiomycota</taxon>
        <taxon>Agaricomycotina</taxon>
        <taxon>Agaricomycetes</taxon>
        <taxon>Agaricomycetidae</taxon>
        <taxon>Agaricales</taxon>
        <taxon>Marasmiineae</taxon>
        <taxon>Mycenaceae</taxon>
        <taxon>Mycena</taxon>
    </lineage>
</organism>
<reference evidence="2" key="1">
    <citation type="submission" date="2020-05" db="EMBL/GenBank/DDBJ databases">
        <title>Mycena genomes resolve the evolution of fungal bioluminescence.</title>
        <authorList>
            <person name="Tsai I.J."/>
        </authorList>
    </citation>
    <scope>NUCLEOTIDE SEQUENCE</scope>
    <source>
        <strain evidence="2">160909Yilan</strain>
    </source>
</reference>
<dbReference type="AlphaFoldDB" id="A0A8H7DIY9"/>
<protein>
    <submittedName>
        <fullName evidence="2">Uncharacterized protein</fullName>
    </submittedName>
</protein>
<proteinExistence type="predicted"/>
<evidence type="ECO:0000313" key="3">
    <source>
        <dbReference type="Proteomes" id="UP000623467"/>
    </source>
</evidence>
<comment type="caution">
    <text evidence="2">The sequence shown here is derived from an EMBL/GenBank/DDBJ whole genome shotgun (WGS) entry which is preliminary data.</text>
</comment>
<sequence>MASESPFNAGSRHASVKTAPVQFDPYNSRPPMADSLGADSGSHSAVAKEALEDQEITMGEVEVSVGGPQVQLLGNNYVNVNDSLPILSDFKRIQMGEIHLQGDIRCVTRTQRLYAAKVSTENRTVMMYKGDNAEERWTEDILRYSHLRNPNFLQLFGYVTGTSQTRSYAAVFYGVMIPFEQFMSQHRKYHFLTVDIWAYFDEESEAVEDAFISTFDRVLGPHETGYLIDMSNNRICADLIPPAKPILPSPWIPNICVPRPKDIMAMADPKREDMIISSLPIEQYYELCNSHLSQSESVIVPPSTTAKLGAIVHPFQSESPVEIAFVPGIDCDLKEGWRGWEMNQVMENGWTRCNSEDFFREPIGGLTLDVRFPLSPNVWLSQANRILSRHFNSNPRNCVFVEQISFHLTMKPPNEPKPEGYLFVCPPAFFKAASCSFRWPDCPTYWALDPEGLKKLETEEARNHGFPQVELTTTIVQRTWDSAVYSGLRRLHEAKGFNPDSREIARSLGYLDYQLINKPGRVVARESLS</sequence>
<dbReference type="Proteomes" id="UP000623467">
    <property type="component" value="Unassembled WGS sequence"/>
</dbReference>